<gene>
    <name evidence="1" type="ORF">MRB53_000760</name>
</gene>
<reference evidence="1 2" key="1">
    <citation type="journal article" date="2022" name="Hortic Res">
        <title>A haplotype resolved chromosomal level avocado genome allows analysis of novel avocado genes.</title>
        <authorList>
            <person name="Nath O."/>
            <person name="Fletcher S.J."/>
            <person name="Hayward A."/>
            <person name="Shaw L.M."/>
            <person name="Masouleh A.K."/>
            <person name="Furtado A."/>
            <person name="Henry R.J."/>
            <person name="Mitter N."/>
        </authorList>
    </citation>
    <scope>NUCLEOTIDE SEQUENCE [LARGE SCALE GENOMIC DNA]</scope>
    <source>
        <strain evidence="2">cv. Hass</strain>
    </source>
</reference>
<keyword evidence="2" id="KW-1185">Reference proteome</keyword>
<comment type="caution">
    <text evidence="1">The sequence shown here is derived from an EMBL/GenBank/DDBJ whole genome shotgun (WGS) entry which is preliminary data.</text>
</comment>
<dbReference type="EMBL" id="CM056809">
    <property type="protein sequence ID" value="KAJ8647737.1"/>
    <property type="molecule type" value="Genomic_DNA"/>
</dbReference>
<sequence length="89" mass="9900">MMIKLTEELMVNSNRTIDGCGHQVHIHNRAGIAIQFVKNVIVHSLHIHDIKATGGSVIRDSPTHFSQRTRSDGDAKAVPWTFSPVWCSP</sequence>
<organism evidence="1 2">
    <name type="scientific">Persea americana</name>
    <name type="common">Avocado</name>
    <dbReference type="NCBI Taxonomy" id="3435"/>
    <lineage>
        <taxon>Eukaryota</taxon>
        <taxon>Viridiplantae</taxon>
        <taxon>Streptophyta</taxon>
        <taxon>Embryophyta</taxon>
        <taxon>Tracheophyta</taxon>
        <taxon>Spermatophyta</taxon>
        <taxon>Magnoliopsida</taxon>
        <taxon>Magnoliidae</taxon>
        <taxon>Laurales</taxon>
        <taxon>Lauraceae</taxon>
        <taxon>Persea</taxon>
    </lineage>
</organism>
<dbReference type="Proteomes" id="UP001234297">
    <property type="component" value="Chromosome 1"/>
</dbReference>
<accession>A0ACC2MPS2</accession>
<name>A0ACC2MPS2_PERAE</name>
<proteinExistence type="predicted"/>
<evidence type="ECO:0000313" key="1">
    <source>
        <dbReference type="EMBL" id="KAJ8647737.1"/>
    </source>
</evidence>
<evidence type="ECO:0000313" key="2">
    <source>
        <dbReference type="Proteomes" id="UP001234297"/>
    </source>
</evidence>
<protein>
    <submittedName>
        <fullName evidence="1">Uncharacterized protein</fullName>
    </submittedName>
</protein>